<dbReference type="Gene3D" id="3.40.50.300">
    <property type="entry name" value="P-loop containing nucleotide triphosphate hydrolases"/>
    <property type="match status" value="1"/>
</dbReference>
<feature type="domain" description="AAA" evidence="1">
    <location>
        <begin position="18"/>
        <end position="151"/>
    </location>
</feature>
<keyword evidence="4" id="KW-1185">Reference proteome</keyword>
<evidence type="ECO:0000313" key="4">
    <source>
        <dbReference type="Proteomes" id="UP000242432"/>
    </source>
</evidence>
<sequence length="449" mass="51871">MYRKIIDKLVKWHEQSDKKALLVTGARQIGKTYIIREFAKKYYSKFVEINFLTQHSAKDIFSGDLDFNTLQLTLSSYLKTTLVKGKTLIFLDEIQECPNARTAIKFLVENGSYDIIESGSLLGVQYKNVPSYPVGFEQVLHMYPMDFEEFCIANGVLQDTFDYLHDCYSNKREVSLAIHQKMLNLFKYYTIVGGMPLVVKRFVETNDLYKVIDTQKDIVSLYRQDVNKYSKDGQAKIKNIFDTIPSRLEDKNRRFTVNSINSNARLRDYMDSFLWLKDAGVALPSFNLSEPVIPLQLNEKNNLFKLYLSDTGLLCSMSLENIQFAILTDNLKINAGGIFENVFAQSLKSNGFELRYLNRKNIGEVDFIVQNYDKVIPLEIKSGNDYKKHSALNNLLNNEAWHLAHGYVFCRGNLEEEGKVTYLPWYMIMFFKQEKPDLNSVPKLDLSGL</sequence>
<reference evidence="4" key="1">
    <citation type="submission" date="2017-02" db="EMBL/GenBank/DDBJ databases">
        <authorList>
            <person name="Varghese N."/>
            <person name="Submissions S."/>
        </authorList>
    </citation>
    <scope>NUCLEOTIDE SEQUENCE [LARGE SCALE GENOMIC DNA]</scope>
    <source>
        <strain evidence="4">DSM 3072</strain>
    </source>
</reference>
<dbReference type="Pfam" id="PF13635">
    <property type="entry name" value="DUF4143"/>
    <property type="match status" value="1"/>
</dbReference>
<dbReference type="PANTHER" id="PTHR33295">
    <property type="entry name" value="ATPASE"/>
    <property type="match status" value="1"/>
</dbReference>
<protein>
    <recommendedName>
        <fullName evidence="5">AAA+ ATPase domain-containing protein</fullName>
    </recommendedName>
</protein>
<evidence type="ECO:0008006" key="5">
    <source>
        <dbReference type="Google" id="ProtNLM"/>
    </source>
</evidence>
<accession>A0A1T4VHL6</accession>
<feature type="domain" description="DUF4143" evidence="2">
    <location>
        <begin position="224"/>
        <end position="383"/>
    </location>
</feature>
<gene>
    <name evidence="3" type="ORF">SAMN02745213_01532</name>
</gene>
<dbReference type="InterPro" id="IPR027417">
    <property type="entry name" value="P-loop_NTPase"/>
</dbReference>
<evidence type="ECO:0000259" key="1">
    <source>
        <dbReference type="Pfam" id="PF13173"/>
    </source>
</evidence>
<dbReference type="EMBL" id="FUXX01000025">
    <property type="protein sequence ID" value="SKA64383.1"/>
    <property type="molecule type" value="Genomic_DNA"/>
</dbReference>
<dbReference type="AlphaFoldDB" id="A0A1T4VHL6"/>
<dbReference type="Proteomes" id="UP000242432">
    <property type="component" value="Unassembled WGS sequence"/>
</dbReference>
<evidence type="ECO:0000259" key="2">
    <source>
        <dbReference type="Pfam" id="PF13635"/>
    </source>
</evidence>
<dbReference type="RefSeq" id="WP_078928961.1">
    <property type="nucleotide sequence ID" value="NZ_FUXX01000025.1"/>
</dbReference>
<name>A0A1T4VHL6_9GAMM</name>
<organism evidence="3 4">
    <name type="scientific">Succinivibrio dextrinosolvens DSM 3072</name>
    <dbReference type="NCBI Taxonomy" id="1123324"/>
    <lineage>
        <taxon>Bacteria</taxon>
        <taxon>Pseudomonadati</taxon>
        <taxon>Pseudomonadota</taxon>
        <taxon>Gammaproteobacteria</taxon>
        <taxon>Aeromonadales</taxon>
        <taxon>Succinivibrionaceae</taxon>
        <taxon>Succinivibrio</taxon>
    </lineage>
</organism>
<dbReference type="PANTHER" id="PTHR33295:SF7">
    <property type="entry name" value="ATPASE"/>
    <property type="match status" value="1"/>
</dbReference>
<evidence type="ECO:0000313" key="3">
    <source>
        <dbReference type="EMBL" id="SKA64383.1"/>
    </source>
</evidence>
<dbReference type="SUPFAM" id="SSF52540">
    <property type="entry name" value="P-loop containing nucleoside triphosphate hydrolases"/>
    <property type="match status" value="1"/>
</dbReference>
<proteinExistence type="predicted"/>
<dbReference type="Pfam" id="PF13173">
    <property type="entry name" value="AAA_14"/>
    <property type="match status" value="1"/>
</dbReference>
<dbReference type="InterPro" id="IPR041682">
    <property type="entry name" value="AAA_14"/>
</dbReference>
<dbReference type="InterPro" id="IPR025420">
    <property type="entry name" value="DUF4143"/>
</dbReference>